<keyword evidence="2" id="KW-1185">Reference proteome</keyword>
<comment type="caution">
    <text evidence="1">The sequence shown here is derived from an EMBL/GenBank/DDBJ whole genome shotgun (WGS) entry which is preliminary data.</text>
</comment>
<name>A0A8J2K628_9HEXA</name>
<organism evidence="1 2">
    <name type="scientific">Allacma fusca</name>
    <dbReference type="NCBI Taxonomy" id="39272"/>
    <lineage>
        <taxon>Eukaryota</taxon>
        <taxon>Metazoa</taxon>
        <taxon>Ecdysozoa</taxon>
        <taxon>Arthropoda</taxon>
        <taxon>Hexapoda</taxon>
        <taxon>Collembola</taxon>
        <taxon>Symphypleona</taxon>
        <taxon>Sminthuridae</taxon>
        <taxon>Allacma</taxon>
    </lineage>
</organism>
<dbReference type="Proteomes" id="UP000708208">
    <property type="component" value="Unassembled WGS sequence"/>
</dbReference>
<feature type="non-terminal residue" evidence="1">
    <location>
        <position position="1"/>
    </location>
</feature>
<gene>
    <name evidence="1" type="ORF">AFUS01_LOCUS18607</name>
</gene>
<sequence>WPVCKQACEESSVHVENECEIFST</sequence>
<protein>
    <submittedName>
        <fullName evidence="1">Uncharacterized protein</fullName>
    </submittedName>
</protein>
<accession>A0A8J2K628</accession>
<dbReference type="AlphaFoldDB" id="A0A8J2K628"/>
<feature type="non-terminal residue" evidence="1">
    <location>
        <position position="24"/>
    </location>
</feature>
<proteinExistence type="predicted"/>
<reference evidence="1" key="1">
    <citation type="submission" date="2021-06" db="EMBL/GenBank/DDBJ databases">
        <authorList>
            <person name="Hodson N. C."/>
            <person name="Mongue J. A."/>
            <person name="Jaron S. K."/>
        </authorList>
    </citation>
    <scope>NUCLEOTIDE SEQUENCE</scope>
</reference>
<evidence type="ECO:0000313" key="1">
    <source>
        <dbReference type="EMBL" id="CAG7729922.1"/>
    </source>
</evidence>
<dbReference type="EMBL" id="CAJVCH010186382">
    <property type="protein sequence ID" value="CAG7729922.1"/>
    <property type="molecule type" value="Genomic_DNA"/>
</dbReference>
<evidence type="ECO:0000313" key="2">
    <source>
        <dbReference type="Proteomes" id="UP000708208"/>
    </source>
</evidence>